<keyword evidence="2" id="KW-1185">Reference proteome</keyword>
<evidence type="ECO:0000256" key="1">
    <source>
        <dbReference type="SAM" id="Phobius"/>
    </source>
</evidence>
<name>A0A1I7SYU0_9PELO</name>
<reference evidence="3" key="1">
    <citation type="submission" date="2016-11" db="UniProtKB">
        <authorList>
            <consortium name="WormBaseParasite"/>
        </authorList>
    </citation>
    <scope>IDENTIFICATION</scope>
</reference>
<keyword evidence="1" id="KW-1133">Transmembrane helix</keyword>
<keyword evidence="1" id="KW-0812">Transmembrane</keyword>
<organism evidence="2 3">
    <name type="scientific">Caenorhabditis tropicalis</name>
    <dbReference type="NCBI Taxonomy" id="1561998"/>
    <lineage>
        <taxon>Eukaryota</taxon>
        <taxon>Metazoa</taxon>
        <taxon>Ecdysozoa</taxon>
        <taxon>Nematoda</taxon>
        <taxon>Chromadorea</taxon>
        <taxon>Rhabditida</taxon>
        <taxon>Rhabditina</taxon>
        <taxon>Rhabditomorpha</taxon>
        <taxon>Rhabditoidea</taxon>
        <taxon>Rhabditidae</taxon>
        <taxon>Peloderinae</taxon>
        <taxon>Caenorhabditis</taxon>
    </lineage>
</organism>
<protein>
    <submittedName>
        <fullName evidence="3">7TM_GPCR_Srx domain-containing protein</fullName>
    </submittedName>
</protein>
<dbReference type="eggNOG" id="ENOG502TJI8">
    <property type="taxonomic scope" value="Eukaryota"/>
</dbReference>
<dbReference type="WBParaSite" id="Csp11.Scaffold354.g868.t1">
    <property type="protein sequence ID" value="Csp11.Scaffold354.g868.t1"/>
    <property type="gene ID" value="Csp11.Scaffold354.g868"/>
</dbReference>
<proteinExistence type="predicted"/>
<dbReference type="InterPro" id="IPR019422">
    <property type="entry name" value="7TM_GPCR_serpentine_rcpt_Srh"/>
</dbReference>
<feature type="transmembrane region" description="Helical" evidence="1">
    <location>
        <begin position="96"/>
        <end position="118"/>
    </location>
</feature>
<accession>A0A1I7SYU0</accession>
<dbReference type="Proteomes" id="UP000095282">
    <property type="component" value="Unplaced"/>
</dbReference>
<dbReference type="Pfam" id="PF10318">
    <property type="entry name" value="7TM_GPCR_Srh"/>
    <property type="match status" value="1"/>
</dbReference>
<evidence type="ECO:0000313" key="2">
    <source>
        <dbReference type="Proteomes" id="UP000095282"/>
    </source>
</evidence>
<sequence length="173" mass="19210">MLSMSPFISSPSDQDNAKFQILQSNPCPVIEFFSSPVFVWIIDDFWINLVFFVIGPIQFVNCLGNVLFQTGCSIYFLYISKSSVISIFTRHMQQRFFIGSVVQAAVPTTLIAIPYVVITVASATGEVTQAMTNLLFLLLGVHGIIESITIIMAHQCYRHSVYSILNGKRTSAG</sequence>
<keyword evidence="1" id="KW-0472">Membrane</keyword>
<feature type="transmembrane region" description="Helical" evidence="1">
    <location>
        <begin position="45"/>
        <end position="76"/>
    </location>
</feature>
<dbReference type="AlphaFoldDB" id="A0A1I7SYU0"/>
<feature type="transmembrane region" description="Helical" evidence="1">
    <location>
        <begin position="130"/>
        <end position="153"/>
    </location>
</feature>
<evidence type="ECO:0000313" key="3">
    <source>
        <dbReference type="WBParaSite" id="Csp11.Scaffold354.g868.t1"/>
    </source>
</evidence>